<dbReference type="AlphaFoldDB" id="A8ZKR4"/>
<dbReference type="KEGG" id="amr:AM1_A0264"/>
<dbReference type="RefSeq" id="WP_012166757.1">
    <property type="nucleotide sequence ID" value="NC_009926.1"/>
</dbReference>
<keyword evidence="3" id="KW-1185">Reference proteome</keyword>
<name>A8ZKR4_ACAM1</name>
<dbReference type="InterPro" id="IPR043502">
    <property type="entry name" value="DNA/RNA_pol_sf"/>
</dbReference>
<evidence type="ECO:0000313" key="2">
    <source>
        <dbReference type="EMBL" id="ABW31382.1"/>
    </source>
</evidence>
<protein>
    <recommendedName>
        <fullName evidence="1">Reverse transcriptase domain-containing protein</fullName>
    </recommendedName>
</protein>
<geneLocation type="plasmid" evidence="2 3">
    <name>pREB1</name>
</geneLocation>
<dbReference type="Proteomes" id="UP000000268">
    <property type="component" value="Plasmid pREB1"/>
</dbReference>
<keyword evidence="2" id="KW-0614">Plasmid</keyword>
<dbReference type="InterPro" id="IPR000477">
    <property type="entry name" value="RT_dom"/>
</dbReference>
<feature type="domain" description="Reverse transcriptase" evidence="1">
    <location>
        <begin position="1"/>
        <end position="46"/>
    </location>
</feature>
<dbReference type="Pfam" id="PF00078">
    <property type="entry name" value="RVT_1"/>
    <property type="match status" value="1"/>
</dbReference>
<gene>
    <name evidence="2" type="ordered locus">AM1_A0264</name>
</gene>
<evidence type="ECO:0000313" key="3">
    <source>
        <dbReference type="Proteomes" id="UP000000268"/>
    </source>
</evidence>
<evidence type="ECO:0000259" key="1">
    <source>
        <dbReference type="PROSITE" id="PS50878"/>
    </source>
</evidence>
<dbReference type="PROSITE" id="PS50878">
    <property type="entry name" value="RT_POL"/>
    <property type="match status" value="1"/>
</dbReference>
<dbReference type="EMBL" id="CP000838">
    <property type="protein sequence ID" value="ABW31382.1"/>
    <property type="molecule type" value="Genomic_DNA"/>
</dbReference>
<organism evidence="2 3">
    <name type="scientific">Acaryochloris marina (strain MBIC 11017)</name>
    <dbReference type="NCBI Taxonomy" id="329726"/>
    <lineage>
        <taxon>Bacteria</taxon>
        <taxon>Bacillati</taxon>
        <taxon>Cyanobacteriota</taxon>
        <taxon>Cyanophyceae</taxon>
        <taxon>Acaryochloridales</taxon>
        <taxon>Acaryochloridaceae</taxon>
        <taxon>Acaryochloris</taxon>
    </lineage>
</organism>
<accession>A8ZKR4</accession>
<dbReference type="SUPFAM" id="SSF56672">
    <property type="entry name" value="DNA/RNA polymerases"/>
    <property type="match status" value="1"/>
</dbReference>
<dbReference type="HOGENOM" id="CLU_3178842_0_0_3"/>
<proteinExistence type="predicted"/>
<sequence>MIRYADDVAAVFEHEEDAIRFMRVLPRRLEKYGLRLNAKKTHLVVR</sequence>
<reference evidence="2 3" key="1">
    <citation type="journal article" date="2008" name="Proc. Natl. Acad. Sci. U.S.A.">
        <title>Niche adaptation and genome expansion in the chlorophyll d-producing cyanobacterium Acaryochloris marina.</title>
        <authorList>
            <person name="Swingley W.D."/>
            <person name="Chen M."/>
            <person name="Cheung P.C."/>
            <person name="Conrad A.L."/>
            <person name="Dejesa L.C."/>
            <person name="Hao J."/>
            <person name="Honchak B.M."/>
            <person name="Karbach L.E."/>
            <person name="Kurdoglu A."/>
            <person name="Lahiri S."/>
            <person name="Mastrian S.D."/>
            <person name="Miyashita H."/>
            <person name="Page L."/>
            <person name="Ramakrishna P."/>
            <person name="Satoh S."/>
            <person name="Sattley W.M."/>
            <person name="Shimada Y."/>
            <person name="Taylor H.L."/>
            <person name="Tomo T."/>
            <person name="Tsuchiya T."/>
            <person name="Wang Z.T."/>
            <person name="Raymond J."/>
            <person name="Mimuro M."/>
            <person name="Blankenship R.E."/>
            <person name="Touchman J.W."/>
        </authorList>
    </citation>
    <scope>NUCLEOTIDE SEQUENCE [LARGE SCALE GENOMIC DNA]</scope>
    <source>
        <strain evidence="3">MBIC 11017</strain>
        <plasmid evidence="3">Plasmid pREB1</plasmid>
    </source>
</reference>